<proteinExistence type="predicted"/>
<protein>
    <submittedName>
        <fullName evidence="1">Uncharacterized protein</fullName>
    </submittedName>
</protein>
<name>A0A818X789_9BILA</name>
<dbReference type="EMBL" id="CAJNYU010004236">
    <property type="protein sequence ID" value="CAF3734928.1"/>
    <property type="molecule type" value="Genomic_DNA"/>
</dbReference>
<dbReference type="Proteomes" id="UP000663869">
    <property type="component" value="Unassembled WGS sequence"/>
</dbReference>
<comment type="caution">
    <text evidence="1">The sequence shown here is derived from an EMBL/GenBank/DDBJ whole genome shotgun (WGS) entry which is preliminary data.</text>
</comment>
<accession>A0A818X789</accession>
<reference evidence="1" key="1">
    <citation type="submission" date="2021-02" db="EMBL/GenBank/DDBJ databases">
        <authorList>
            <person name="Nowell W R."/>
        </authorList>
    </citation>
    <scope>NUCLEOTIDE SEQUENCE</scope>
</reference>
<dbReference type="AlphaFoldDB" id="A0A818X789"/>
<evidence type="ECO:0000313" key="1">
    <source>
        <dbReference type="EMBL" id="CAF3734928.1"/>
    </source>
</evidence>
<evidence type="ECO:0000313" key="2">
    <source>
        <dbReference type="Proteomes" id="UP000663869"/>
    </source>
</evidence>
<sequence length="102" mass="12382">MIGHRTKKPYTYIYIFYNPSLNSLIYLNDKQEINVRSADQLSILYHRTLPLNNINEYYEIIQCHDKFILLISTHIYVRQLYQGIYFLDSINDEDRRVFNELT</sequence>
<gene>
    <name evidence="1" type="ORF">FME351_LOCUS29915</name>
</gene>
<organism evidence="1 2">
    <name type="scientific">Rotaria socialis</name>
    <dbReference type="NCBI Taxonomy" id="392032"/>
    <lineage>
        <taxon>Eukaryota</taxon>
        <taxon>Metazoa</taxon>
        <taxon>Spiralia</taxon>
        <taxon>Gnathifera</taxon>
        <taxon>Rotifera</taxon>
        <taxon>Eurotatoria</taxon>
        <taxon>Bdelloidea</taxon>
        <taxon>Philodinida</taxon>
        <taxon>Philodinidae</taxon>
        <taxon>Rotaria</taxon>
    </lineage>
</organism>